<gene>
    <name evidence="2" type="primary">8</name>
    <name evidence="2" type="ORF">SEA_WHYTU_8</name>
</gene>
<evidence type="ECO:0000256" key="1">
    <source>
        <dbReference type="SAM" id="MobiDB-lite"/>
    </source>
</evidence>
<dbReference type="Gene3D" id="1.20.120.20">
    <property type="entry name" value="Apolipoprotein"/>
    <property type="match status" value="1"/>
</dbReference>
<organism evidence="2 3">
    <name type="scientific">Arthrobacter phage Whytu</name>
    <dbReference type="NCBI Taxonomy" id="2713260"/>
    <lineage>
        <taxon>Viruses</taxon>
        <taxon>Duplodnaviria</taxon>
        <taxon>Heunggongvirae</taxon>
        <taxon>Uroviricota</taxon>
        <taxon>Caudoviricetes</taxon>
        <taxon>Whytuvirus</taxon>
        <taxon>Whytuvirus whytu</taxon>
    </lineage>
</organism>
<dbReference type="RefSeq" id="YP_010761552.1">
    <property type="nucleotide sequence ID" value="NC_073599.1"/>
</dbReference>
<dbReference type="EMBL" id="MT024870">
    <property type="protein sequence ID" value="QIN94477.1"/>
    <property type="molecule type" value="Genomic_DNA"/>
</dbReference>
<proteinExistence type="predicted"/>
<dbReference type="KEGG" id="vg:80090802"/>
<feature type="compositionally biased region" description="Basic and acidic residues" evidence="1">
    <location>
        <begin position="130"/>
        <end position="152"/>
    </location>
</feature>
<dbReference type="Proteomes" id="UP000501873">
    <property type="component" value="Segment"/>
</dbReference>
<feature type="region of interest" description="Disordered" evidence="1">
    <location>
        <begin position="130"/>
        <end position="155"/>
    </location>
</feature>
<name>A0A6G8R2P7_9CAUD</name>
<reference evidence="2 3" key="1">
    <citation type="submission" date="2020-02" db="EMBL/GenBank/DDBJ databases">
        <authorList>
            <person name="Nakashima L.G."/>
            <person name="Cayabyab B.C.A.M.I.L.L."/>
            <person name="Fett S.N."/>
            <person name="Liu H."/>
            <person name="Rahman M.U."/>
            <person name="Tse V.Y."/>
            <person name="Vargas A.S."/>
            <person name="Torres C."/>
            <person name="Kapinos A."/>
            <person name="Freise A.C."/>
            <person name="Reddi K."/>
            <person name="Moberg-Parker J."/>
            <person name="Garlena R.A."/>
            <person name="Russell D.A."/>
            <person name="Pope W.H."/>
            <person name="Jacobs-Sera D."/>
            <person name="Hatfull G.F."/>
        </authorList>
    </citation>
    <scope>NUCLEOTIDE SEQUENCE [LARGE SCALE GENOMIC DNA]</scope>
</reference>
<protein>
    <submittedName>
        <fullName evidence="2">Tape measure protein</fullName>
    </submittedName>
</protein>
<dbReference type="GeneID" id="80090802"/>
<accession>A0A6G8R2P7</accession>
<evidence type="ECO:0000313" key="3">
    <source>
        <dbReference type="Proteomes" id="UP000501873"/>
    </source>
</evidence>
<keyword evidence="3" id="KW-1185">Reference proteome</keyword>
<sequence>MAAGINLPFFADVRNFLKGTDSIADALDDVAGSLDEIDEASKASAEKAGDAIAAGFEDGAKDASRAADKLERDVSDNMTGIAADAKKAGNKAGDALTEGLKDGGTASDKLEKKVSDSFRGIAADAKAAGDKVGKSMKDGSDRAGEGLDDMKSEAASTAKETAASFDGSADSIVGSFQEVAANAFAAFGPAGLAAGLAAAAGIGVAMTVLQGVADEANDTGEAVTDMATKIREAGGDMSKVDLTEGMIDYGFAIQDTKEWFEFFQDSAENGFEQIKKKSEEAGVSWVSAFKGTKGSAEDSRTALADVVEKLEAAREGATMWVDAASGMQGIDLADQRKIDALEDLKKKFETNIETVERAESANRDLAAAGIKTTEQIEAEREAVDAANESLLAHRDALDAAAGAAIDADKAELDYVKTLAEGNADIKKNGETVDINTEKGRANRQTLLDMAGAANSLISAQIEQGDSTAAVTTKTQQARDSFIRSAQAAGYSKDEAKKLADQYGLIPKNVATKVEARNVEKTKRDIDGVAAPRPVPLNLVRGTETVSSWIAGMAGRTIPVNIAVRGGRGITD</sequence>
<evidence type="ECO:0000313" key="2">
    <source>
        <dbReference type="EMBL" id="QIN94477.1"/>
    </source>
</evidence>